<dbReference type="InterPro" id="IPR036388">
    <property type="entry name" value="WH-like_DNA-bd_sf"/>
</dbReference>
<dbReference type="EMBL" id="FQXP01000005">
    <property type="protein sequence ID" value="SHH78484.1"/>
    <property type="molecule type" value="Genomic_DNA"/>
</dbReference>
<accession>A0A1M5VU24</accession>
<evidence type="ECO:0008006" key="3">
    <source>
        <dbReference type="Google" id="ProtNLM"/>
    </source>
</evidence>
<organism evidence="1 2">
    <name type="scientific">Clostridium collagenovorans DSM 3089</name>
    <dbReference type="NCBI Taxonomy" id="1121306"/>
    <lineage>
        <taxon>Bacteria</taxon>
        <taxon>Bacillati</taxon>
        <taxon>Bacillota</taxon>
        <taxon>Clostridia</taxon>
        <taxon>Eubacteriales</taxon>
        <taxon>Clostridiaceae</taxon>
        <taxon>Clostridium</taxon>
    </lineage>
</organism>
<dbReference type="InterPro" id="IPR025374">
    <property type="entry name" value="DUF4364"/>
</dbReference>
<dbReference type="STRING" id="1121306.SAMN02745196_01352"/>
<protein>
    <recommendedName>
        <fullName evidence="3">DUF4364 domain-containing protein</fullName>
    </recommendedName>
</protein>
<dbReference type="AlphaFoldDB" id="A0A1M5VU24"/>
<evidence type="ECO:0000313" key="2">
    <source>
        <dbReference type="Proteomes" id="UP000184526"/>
    </source>
</evidence>
<sequence>MYEDTLELAENKLLLLYIIDNIKMPISNTQLTDIVLENNFLNYFTLQQYIFELTSSNFIKSIEKEGKIRIGITERGSKILSMFFNRISPSKIKVIDDYLEKHIQNIKRQLTITADYTIDDNNSFIVNLGAAENESILIDLKLTVGSNKEARKLCSKWTENCSDLYTKLIEILIDEEEAN</sequence>
<gene>
    <name evidence="1" type="ORF">SAMN02745196_01352</name>
</gene>
<name>A0A1M5VU24_9CLOT</name>
<keyword evidence="2" id="KW-1185">Reference proteome</keyword>
<dbReference type="Proteomes" id="UP000184526">
    <property type="component" value="Unassembled WGS sequence"/>
</dbReference>
<dbReference type="RefSeq" id="WP_072831273.1">
    <property type="nucleotide sequence ID" value="NZ_FQXP01000005.1"/>
</dbReference>
<evidence type="ECO:0000313" key="1">
    <source>
        <dbReference type="EMBL" id="SHH78484.1"/>
    </source>
</evidence>
<dbReference type="OrthoDB" id="9783597at2"/>
<dbReference type="Gene3D" id="1.10.10.10">
    <property type="entry name" value="Winged helix-like DNA-binding domain superfamily/Winged helix DNA-binding domain"/>
    <property type="match status" value="1"/>
</dbReference>
<reference evidence="1 2" key="1">
    <citation type="submission" date="2016-11" db="EMBL/GenBank/DDBJ databases">
        <authorList>
            <person name="Jaros S."/>
            <person name="Januszkiewicz K."/>
            <person name="Wedrychowicz H."/>
        </authorList>
    </citation>
    <scope>NUCLEOTIDE SEQUENCE [LARGE SCALE GENOMIC DNA]</scope>
    <source>
        <strain evidence="1 2">DSM 3089</strain>
    </source>
</reference>
<dbReference type="Pfam" id="PF14277">
    <property type="entry name" value="DUF4364"/>
    <property type="match status" value="1"/>
</dbReference>
<proteinExistence type="predicted"/>